<evidence type="ECO:0000256" key="8">
    <source>
        <dbReference type="SAM" id="Phobius"/>
    </source>
</evidence>
<evidence type="ECO:0000313" key="10">
    <source>
        <dbReference type="Proteomes" id="UP001139125"/>
    </source>
</evidence>
<evidence type="ECO:0000256" key="1">
    <source>
        <dbReference type="ARBA" id="ARBA00004651"/>
    </source>
</evidence>
<dbReference type="EMBL" id="JANDBC010000002">
    <property type="protein sequence ID" value="MCP9292005.1"/>
    <property type="molecule type" value="Genomic_DNA"/>
</dbReference>
<evidence type="ECO:0000256" key="7">
    <source>
        <dbReference type="ARBA" id="ARBA00023136"/>
    </source>
</evidence>
<protein>
    <submittedName>
        <fullName evidence="9">Rod shape-determining protein MreD</fullName>
    </submittedName>
</protein>
<dbReference type="RefSeq" id="WP_255134878.1">
    <property type="nucleotide sequence ID" value="NZ_JANDBC010000002.1"/>
</dbReference>
<dbReference type="Proteomes" id="UP001139125">
    <property type="component" value="Unassembled WGS sequence"/>
</dbReference>
<reference evidence="9" key="1">
    <citation type="submission" date="2022-06" db="EMBL/GenBank/DDBJ databases">
        <title>Gracilimonas sp. CAU 1638 isolated from sea sediment.</title>
        <authorList>
            <person name="Kim W."/>
        </authorList>
    </citation>
    <scope>NUCLEOTIDE SEQUENCE</scope>
    <source>
        <strain evidence="9">CAU 1638</strain>
    </source>
</reference>
<keyword evidence="7 8" id="KW-0472">Membrane</keyword>
<accession>A0A9X2L438</accession>
<evidence type="ECO:0000256" key="3">
    <source>
        <dbReference type="ARBA" id="ARBA00022475"/>
    </source>
</evidence>
<keyword evidence="6 8" id="KW-1133">Transmembrane helix</keyword>
<evidence type="ECO:0000256" key="4">
    <source>
        <dbReference type="ARBA" id="ARBA00022692"/>
    </source>
</evidence>
<evidence type="ECO:0000256" key="6">
    <source>
        <dbReference type="ARBA" id="ARBA00022989"/>
    </source>
</evidence>
<gene>
    <name evidence="9" type="primary">mreD</name>
    <name evidence="9" type="ORF">NM125_10495</name>
</gene>
<keyword evidence="4 8" id="KW-0812">Transmembrane</keyword>
<proteinExistence type="inferred from homology"/>
<feature type="transmembrane region" description="Helical" evidence="8">
    <location>
        <begin position="129"/>
        <end position="153"/>
    </location>
</feature>
<dbReference type="InterPro" id="IPR007227">
    <property type="entry name" value="Cell_shape_determining_MreD"/>
</dbReference>
<evidence type="ECO:0000256" key="2">
    <source>
        <dbReference type="ARBA" id="ARBA00007776"/>
    </source>
</evidence>
<feature type="transmembrane region" description="Helical" evidence="8">
    <location>
        <begin position="9"/>
        <end position="30"/>
    </location>
</feature>
<dbReference type="GO" id="GO:0008360">
    <property type="term" value="P:regulation of cell shape"/>
    <property type="evidence" value="ECO:0007669"/>
    <property type="project" value="UniProtKB-KW"/>
</dbReference>
<evidence type="ECO:0000313" key="9">
    <source>
        <dbReference type="EMBL" id="MCP9292005.1"/>
    </source>
</evidence>
<evidence type="ECO:0000256" key="5">
    <source>
        <dbReference type="ARBA" id="ARBA00022960"/>
    </source>
</evidence>
<organism evidence="9 10">
    <name type="scientific">Gracilimonas sediminicola</name>
    <dbReference type="NCBI Taxonomy" id="2952158"/>
    <lineage>
        <taxon>Bacteria</taxon>
        <taxon>Pseudomonadati</taxon>
        <taxon>Balneolota</taxon>
        <taxon>Balneolia</taxon>
        <taxon>Balneolales</taxon>
        <taxon>Balneolaceae</taxon>
        <taxon>Gracilimonas</taxon>
    </lineage>
</organism>
<feature type="transmembrane region" description="Helical" evidence="8">
    <location>
        <begin position="96"/>
        <end position="123"/>
    </location>
</feature>
<name>A0A9X2L438_9BACT</name>
<comment type="subcellular location">
    <subcellularLocation>
        <location evidence="1">Cell membrane</location>
        <topology evidence="1">Multi-pass membrane protein</topology>
    </subcellularLocation>
</comment>
<dbReference type="AlphaFoldDB" id="A0A9X2L438"/>
<dbReference type="NCBIfam" id="TIGR03426">
    <property type="entry name" value="shape_MreD"/>
    <property type="match status" value="1"/>
</dbReference>
<dbReference type="GO" id="GO:0005886">
    <property type="term" value="C:plasma membrane"/>
    <property type="evidence" value="ECO:0007669"/>
    <property type="project" value="UniProtKB-SubCell"/>
</dbReference>
<keyword evidence="10" id="KW-1185">Reference proteome</keyword>
<comment type="similarity">
    <text evidence="2">Belongs to the MreD family.</text>
</comment>
<sequence length="156" mass="17730">MSAETLKDFFIGLCFILAEVLIFQHLSLFGTTPDPLILYLLWLAMKYDRIKLVLFAASLGLVQDALFDFWGLHMFAKTLMCFAFFNFVNQRKEGRLLLWQIFLVITAAAVFHNLIFLGLSSFIEAYTTGFSPIIFTLGNSLYTALLGAMLFIFKGN</sequence>
<keyword evidence="3" id="KW-1003">Cell membrane</keyword>
<keyword evidence="5" id="KW-0133">Cell shape</keyword>
<comment type="caution">
    <text evidence="9">The sequence shown here is derived from an EMBL/GenBank/DDBJ whole genome shotgun (WGS) entry which is preliminary data.</text>
</comment>